<sequence length="277" mass="31588">MKRKNRNQTQTHSANLVTRFISQFAELGINQIKTAITNFISLFIFVIVLVFAVIYIGIPSLGSLFNSLSPWSQQKQEISAKNNVRDAYSSIIGSNVGVISQNGFISWFSSKEAKEIDISIPKLINYSPLFDDDSNRSKLKTVFENSINNDIISQSAGTYKIIYDGDLVGGWKNGKKISSYRDLSEVQKKDIQLDLQKKIWNKSNVKFKEWEKIGNQDNVVFDFKPSSNRVKIIGKFLDEGTWLGFAKKRYKLYVEYDLKDDDTPVLVDKSLKVEKAK</sequence>
<evidence type="ECO:0000256" key="1">
    <source>
        <dbReference type="SAM" id="Phobius"/>
    </source>
</evidence>
<organism evidence="2 3">
    <name type="scientific">Streptococcus milleri</name>
    <dbReference type="NCBI Taxonomy" id="33040"/>
    <lineage>
        <taxon>Bacteria</taxon>
        <taxon>Bacillati</taxon>
        <taxon>Bacillota</taxon>
        <taxon>Bacilli</taxon>
        <taxon>Lactobacillales</taxon>
        <taxon>Streptococcaceae</taxon>
        <taxon>Streptococcus</taxon>
    </lineage>
</organism>
<dbReference type="RefSeq" id="WP_115263157.1">
    <property type="nucleotide sequence ID" value="NZ_UHFT01000001.1"/>
</dbReference>
<gene>
    <name evidence="2" type="ORF">NCTC11063_00933</name>
</gene>
<dbReference type="Proteomes" id="UP000255236">
    <property type="component" value="Unassembled WGS sequence"/>
</dbReference>
<protein>
    <submittedName>
        <fullName evidence="2">Uncharacterized protein</fullName>
    </submittedName>
</protein>
<comment type="caution">
    <text evidence="2">The sequence shown here is derived from an EMBL/GenBank/DDBJ whole genome shotgun (WGS) entry which is preliminary data.</text>
</comment>
<accession>A0A380L4E5</accession>
<dbReference type="EMBL" id="UHFT01000001">
    <property type="protein sequence ID" value="SUN80233.1"/>
    <property type="molecule type" value="Genomic_DNA"/>
</dbReference>
<reference evidence="2" key="1">
    <citation type="submission" date="2018-06" db="EMBL/GenBank/DDBJ databases">
        <authorList>
            <consortium name="Pathogen Informatics"/>
            <person name="Doyle S."/>
        </authorList>
    </citation>
    <scope>NUCLEOTIDE SEQUENCE [LARGE SCALE GENOMIC DNA]</scope>
    <source>
        <strain evidence="2">NCTC11063</strain>
    </source>
</reference>
<name>A0A380L4E5_9STRE</name>
<keyword evidence="1" id="KW-0472">Membrane</keyword>
<dbReference type="AlphaFoldDB" id="A0A380L4E5"/>
<keyword evidence="3" id="KW-1185">Reference proteome</keyword>
<proteinExistence type="predicted"/>
<evidence type="ECO:0000313" key="3">
    <source>
        <dbReference type="Proteomes" id="UP000255236"/>
    </source>
</evidence>
<feature type="transmembrane region" description="Helical" evidence="1">
    <location>
        <begin position="39"/>
        <end position="58"/>
    </location>
</feature>
<evidence type="ECO:0000313" key="2">
    <source>
        <dbReference type="EMBL" id="SUN80233.1"/>
    </source>
</evidence>
<keyword evidence="1" id="KW-0812">Transmembrane</keyword>
<keyword evidence="1" id="KW-1133">Transmembrane helix</keyword>